<proteinExistence type="predicted"/>
<organism evidence="2 3">
    <name type="scientific">Desulfomonile tiedjei (strain ATCC 49306 / DSM 6799 / DCB-1)</name>
    <dbReference type="NCBI Taxonomy" id="706587"/>
    <lineage>
        <taxon>Bacteria</taxon>
        <taxon>Pseudomonadati</taxon>
        <taxon>Thermodesulfobacteriota</taxon>
        <taxon>Desulfomonilia</taxon>
        <taxon>Desulfomonilales</taxon>
        <taxon>Desulfomonilaceae</taxon>
        <taxon>Desulfomonile</taxon>
    </lineage>
</organism>
<dbReference type="HOGENOM" id="CLU_1530190_0_0_7"/>
<dbReference type="AlphaFoldDB" id="I4C3R0"/>
<evidence type="ECO:0000313" key="2">
    <source>
        <dbReference type="EMBL" id="AFM24201.1"/>
    </source>
</evidence>
<dbReference type="RefSeq" id="WP_014809349.1">
    <property type="nucleotide sequence ID" value="NC_018025.1"/>
</dbReference>
<sequence>MERFGRIFSFVLFSFLVYSSCTWAQSQSAPDAEKLLKNGQLLSDKTNYLEALDLLDKARDILEASGADNSALFADVLFASAQTKIRARLHQDFPADYVKMALQEVQTANRLRETLTGVLPQKMSEGYFLEGYIHKRFFMRYSVARICFERALKFDSGNAAVKRELSELQVSDDQK</sequence>
<evidence type="ECO:0008006" key="4">
    <source>
        <dbReference type="Google" id="ProtNLM"/>
    </source>
</evidence>
<dbReference type="KEGG" id="dti:Desti_1489"/>
<reference evidence="3" key="1">
    <citation type="submission" date="2012-06" db="EMBL/GenBank/DDBJ databases">
        <title>Complete sequence of chromosome of Desulfomonile tiedjei DSM 6799.</title>
        <authorList>
            <person name="Lucas S."/>
            <person name="Copeland A."/>
            <person name="Lapidus A."/>
            <person name="Glavina del Rio T."/>
            <person name="Dalin E."/>
            <person name="Tice H."/>
            <person name="Bruce D."/>
            <person name="Goodwin L."/>
            <person name="Pitluck S."/>
            <person name="Peters L."/>
            <person name="Ovchinnikova G."/>
            <person name="Zeytun A."/>
            <person name="Lu M."/>
            <person name="Kyrpides N."/>
            <person name="Mavromatis K."/>
            <person name="Ivanova N."/>
            <person name="Brettin T."/>
            <person name="Detter J.C."/>
            <person name="Han C."/>
            <person name="Larimer F."/>
            <person name="Land M."/>
            <person name="Hauser L."/>
            <person name="Markowitz V."/>
            <person name="Cheng J.-F."/>
            <person name="Hugenholtz P."/>
            <person name="Woyke T."/>
            <person name="Wu D."/>
            <person name="Spring S."/>
            <person name="Schroeder M."/>
            <person name="Brambilla E."/>
            <person name="Klenk H.-P."/>
            <person name="Eisen J.A."/>
        </authorList>
    </citation>
    <scope>NUCLEOTIDE SEQUENCE [LARGE SCALE GENOMIC DNA]</scope>
    <source>
        <strain evidence="3">ATCC 49306 / DSM 6799 / DCB-1</strain>
    </source>
</reference>
<dbReference type="STRING" id="706587.Desti_1489"/>
<keyword evidence="3" id="KW-1185">Reference proteome</keyword>
<dbReference type="Proteomes" id="UP000006055">
    <property type="component" value="Chromosome"/>
</dbReference>
<accession>I4C3R0</accession>
<dbReference type="Gene3D" id="1.25.40.10">
    <property type="entry name" value="Tetratricopeptide repeat domain"/>
    <property type="match status" value="1"/>
</dbReference>
<dbReference type="SUPFAM" id="SSF48452">
    <property type="entry name" value="TPR-like"/>
    <property type="match status" value="1"/>
</dbReference>
<gene>
    <name evidence="2" type="ordered locus">Desti_1489</name>
</gene>
<protein>
    <recommendedName>
        <fullName evidence="4">Tetratricopeptide repeat protein</fullName>
    </recommendedName>
</protein>
<name>I4C3R0_DESTA</name>
<feature type="signal peptide" evidence="1">
    <location>
        <begin position="1"/>
        <end position="24"/>
    </location>
</feature>
<evidence type="ECO:0000313" key="3">
    <source>
        <dbReference type="Proteomes" id="UP000006055"/>
    </source>
</evidence>
<evidence type="ECO:0000256" key="1">
    <source>
        <dbReference type="SAM" id="SignalP"/>
    </source>
</evidence>
<dbReference type="InterPro" id="IPR011990">
    <property type="entry name" value="TPR-like_helical_dom_sf"/>
</dbReference>
<feature type="chain" id="PRO_5003686937" description="Tetratricopeptide repeat protein" evidence="1">
    <location>
        <begin position="25"/>
        <end position="175"/>
    </location>
</feature>
<dbReference type="EMBL" id="CP003360">
    <property type="protein sequence ID" value="AFM24201.1"/>
    <property type="molecule type" value="Genomic_DNA"/>
</dbReference>
<keyword evidence="1" id="KW-0732">Signal</keyword>